<dbReference type="EnsemblPlants" id="EMT17386">
    <property type="protein sequence ID" value="EMT17386"/>
    <property type="gene ID" value="F775_23599"/>
</dbReference>
<evidence type="ECO:0000256" key="3">
    <source>
        <dbReference type="ARBA" id="ARBA00023125"/>
    </source>
</evidence>
<evidence type="ECO:0000256" key="5">
    <source>
        <dbReference type="ARBA" id="ARBA00023242"/>
    </source>
</evidence>
<dbReference type="PANTHER" id="PTHR31391:SF140">
    <property type="entry name" value="B3 DOMAIN-CONTAINING PROTEIN OS12G0591400"/>
    <property type="match status" value="1"/>
</dbReference>
<organism evidence="7">
    <name type="scientific">Aegilops tauschii</name>
    <name type="common">Tausch's goatgrass</name>
    <name type="synonym">Aegilops squarrosa</name>
    <dbReference type="NCBI Taxonomy" id="37682"/>
    <lineage>
        <taxon>Eukaryota</taxon>
        <taxon>Viridiplantae</taxon>
        <taxon>Streptophyta</taxon>
        <taxon>Embryophyta</taxon>
        <taxon>Tracheophyta</taxon>
        <taxon>Spermatophyta</taxon>
        <taxon>Magnoliopsida</taxon>
        <taxon>Liliopsida</taxon>
        <taxon>Poales</taxon>
        <taxon>Poaceae</taxon>
        <taxon>BOP clade</taxon>
        <taxon>Pooideae</taxon>
        <taxon>Triticodae</taxon>
        <taxon>Triticeae</taxon>
        <taxon>Triticinae</taxon>
        <taxon>Aegilops</taxon>
    </lineage>
</organism>
<feature type="domain" description="TF-B3" evidence="6">
    <location>
        <begin position="231"/>
        <end position="333"/>
    </location>
</feature>
<proteinExistence type="predicted"/>
<feature type="domain" description="TF-B3" evidence="6">
    <location>
        <begin position="380"/>
        <end position="480"/>
    </location>
</feature>
<dbReference type="PROSITE" id="PS50863">
    <property type="entry name" value="B3"/>
    <property type="match status" value="2"/>
</dbReference>
<dbReference type="SUPFAM" id="SSF101936">
    <property type="entry name" value="DNA-binding pseudobarrel domain"/>
    <property type="match status" value="3"/>
</dbReference>
<dbReference type="AlphaFoldDB" id="N1R3W8"/>
<dbReference type="GO" id="GO:0003677">
    <property type="term" value="F:DNA binding"/>
    <property type="evidence" value="ECO:0007669"/>
    <property type="project" value="UniProtKB-KW"/>
</dbReference>
<dbReference type="Gene3D" id="2.40.330.10">
    <property type="entry name" value="DNA-binding pseudobarrel domain"/>
    <property type="match status" value="3"/>
</dbReference>
<dbReference type="SMART" id="SM01019">
    <property type="entry name" value="B3"/>
    <property type="match status" value="2"/>
</dbReference>
<dbReference type="CDD" id="cd10017">
    <property type="entry name" value="B3_DNA"/>
    <property type="match status" value="3"/>
</dbReference>
<accession>N1R3W8</accession>
<dbReference type="PANTHER" id="PTHR31391">
    <property type="entry name" value="B3 DOMAIN-CONTAINING PROTEIN OS11G0197600-RELATED"/>
    <property type="match status" value="1"/>
</dbReference>
<dbReference type="Pfam" id="PF02362">
    <property type="entry name" value="B3"/>
    <property type="match status" value="2"/>
</dbReference>
<keyword evidence="3" id="KW-0238">DNA-binding</keyword>
<evidence type="ECO:0000256" key="4">
    <source>
        <dbReference type="ARBA" id="ARBA00023163"/>
    </source>
</evidence>
<dbReference type="InterPro" id="IPR003340">
    <property type="entry name" value="B3_DNA-bd"/>
</dbReference>
<dbReference type="ExpressionAtlas" id="N1R3W8">
    <property type="expression patterns" value="baseline"/>
</dbReference>
<reference evidence="7" key="1">
    <citation type="submission" date="2015-06" db="UniProtKB">
        <authorList>
            <consortium name="EnsemblPlants"/>
        </authorList>
    </citation>
    <scope>IDENTIFICATION</scope>
</reference>
<evidence type="ECO:0000313" key="7">
    <source>
        <dbReference type="EnsemblPlants" id="EMT17386"/>
    </source>
</evidence>
<name>N1R3W8_AEGTA</name>
<evidence type="ECO:0000259" key="6">
    <source>
        <dbReference type="PROSITE" id="PS50863"/>
    </source>
</evidence>
<protein>
    <submittedName>
        <fullName evidence="7">B3 domain-containing protein</fullName>
    </submittedName>
</protein>
<evidence type="ECO:0000256" key="1">
    <source>
        <dbReference type="ARBA" id="ARBA00004123"/>
    </source>
</evidence>
<evidence type="ECO:0000256" key="2">
    <source>
        <dbReference type="ARBA" id="ARBA00023015"/>
    </source>
</evidence>
<keyword evidence="2" id="KW-0805">Transcription regulation</keyword>
<sequence length="480" mass="55092">MHPVAVEISSYEELLANRYTPNHVLQTILEYPLGVLIVAYLRGIRAANIENQVANYQLDQDNLVPTPLDIYHSILEALVDQRCLLHFCLQSSPLCLECVDRHYWHMKDHDWCFVKVMSLSNFKDEMAIPDEFTTNFRGHISDKVKLEVADGNIYNVQVAKEQDKFILRSGWVDFTAQDVTSSKYIPEPRSSGGLPGSTESRYILEKGCILTSAQKARVDTFVKESWTGIQFYVTVMNEKSLSDGCLVICKDFAAKHLPHKDQTIKLCYPQNSKTWDANLAVITDGACTRSCILAAGWLDFVRDNNLREGDICAFEVSKDHDRVIITVHLLKNVVVTGHTKSTSQQQKKWTHPGYVVTKYTKLTCKQKRKIEERIQAIRPETRIFVSIIYSSRAKLSIEVRYATAHLPREEQWVRLQLPGKNHTWKAKLYIGDKDKGKCYALQTGWKKFVDDNKLQDDDMCLFELLKNEELTMNVHIIRGD</sequence>
<dbReference type="InterPro" id="IPR015300">
    <property type="entry name" value="DNA-bd_pseudobarrel_sf"/>
</dbReference>
<dbReference type="GO" id="GO:0005634">
    <property type="term" value="C:nucleus"/>
    <property type="evidence" value="ECO:0007669"/>
    <property type="project" value="UniProtKB-SubCell"/>
</dbReference>
<comment type="subcellular location">
    <subcellularLocation>
        <location evidence="1">Nucleus</location>
    </subcellularLocation>
</comment>
<dbReference type="InterPro" id="IPR044837">
    <property type="entry name" value="REM16-like"/>
</dbReference>
<keyword evidence="5" id="KW-0539">Nucleus</keyword>
<keyword evidence="4" id="KW-0804">Transcription</keyword>